<proteinExistence type="predicted"/>
<protein>
    <submittedName>
        <fullName evidence="2">Uncharacterized protein</fullName>
    </submittedName>
</protein>
<dbReference type="EMBL" id="HBUF01053066">
    <property type="protein sequence ID" value="CAG6622672.1"/>
    <property type="molecule type" value="Transcribed_RNA"/>
</dbReference>
<accession>A0A8D8Q165</accession>
<organism evidence="2">
    <name type="scientific">Cacopsylla melanoneura</name>
    <dbReference type="NCBI Taxonomy" id="428564"/>
    <lineage>
        <taxon>Eukaryota</taxon>
        <taxon>Metazoa</taxon>
        <taxon>Ecdysozoa</taxon>
        <taxon>Arthropoda</taxon>
        <taxon>Hexapoda</taxon>
        <taxon>Insecta</taxon>
        <taxon>Pterygota</taxon>
        <taxon>Neoptera</taxon>
        <taxon>Paraneoptera</taxon>
        <taxon>Hemiptera</taxon>
        <taxon>Sternorrhyncha</taxon>
        <taxon>Psylloidea</taxon>
        <taxon>Psyllidae</taxon>
        <taxon>Psyllinae</taxon>
        <taxon>Cacopsylla</taxon>
    </lineage>
</organism>
<dbReference type="AlphaFoldDB" id="A0A8D8Q165"/>
<sequence>MERHARAHRVGNLQPPAEGARPGVQGPESVHSPLCLGSAPATNSPVTPGPGKGSHGPCRRATGAPGPLRHERRRRWWATPAIRGQCAVAVQLAEYVLSLWSQCTFISSLV</sequence>
<evidence type="ECO:0000256" key="1">
    <source>
        <dbReference type="SAM" id="MobiDB-lite"/>
    </source>
</evidence>
<reference evidence="2" key="1">
    <citation type="submission" date="2021-05" db="EMBL/GenBank/DDBJ databases">
        <authorList>
            <person name="Alioto T."/>
            <person name="Alioto T."/>
            <person name="Gomez Garrido J."/>
        </authorList>
    </citation>
    <scope>NUCLEOTIDE SEQUENCE</scope>
</reference>
<name>A0A8D8Q165_9HEMI</name>
<feature type="region of interest" description="Disordered" evidence="1">
    <location>
        <begin position="1"/>
        <end position="72"/>
    </location>
</feature>
<evidence type="ECO:0000313" key="2">
    <source>
        <dbReference type="EMBL" id="CAG6622672.1"/>
    </source>
</evidence>